<dbReference type="STRING" id="1884261.A0A5C3Q1J1"/>
<feature type="transmembrane region" description="Helical" evidence="1">
    <location>
        <begin position="12"/>
        <end position="32"/>
    </location>
</feature>
<gene>
    <name evidence="2" type="ORF">BDV98DRAFT_638775</name>
</gene>
<keyword evidence="1" id="KW-0472">Membrane</keyword>
<keyword evidence="3" id="KW-1185">Reference proteome</keyword>
<keyword evidence="1" id="KW-1133">Transmembrane helix</keyword>
<protein>
    <submittedName>
        <fullName evidence="2">Uncharacterized protein</fullName>
    </submittedName>
</protein>
<keyword evidence="1" id="KW-0812">Transmembrane</keyword>
<evidence type="ECO:0000256" key="1">
    <source>
        <dbReference type="SAM" id="Phobius"/>
    </source>
</evidence>
<dbReference type="AlphaFoldDB" id="A0A5C3Q1J1"/>
<accession>A0A5C3Q1J1</accession>
<reference evidence="2 3" key="1">
    <citation type="journal article" date="2019" name="Nat. Ecol. Evol.">
        <title>Megaphylogeny resolves global patterns of mushroom evolution.</title>
        <authorList>
            <person name="Varga T."/>
            <person name="Krizsan K."/>
            <person name="Foldi C."/>
            <person name="Dima B."/>
            <person name="Sanchez-Garcia M."/>
            <person name="Sanchez-Ramirez S."/>
            <person name="Szollosi G.J."/>
            <person name="Szarkandi J.G."/>
            <person name="Papp V."/>
            <person name="Albert L."/>
            <person name="Andreopoulos W."/>
            <person name="Angelini C."/>
            <person name="Antonin V."/>
            <person name="Barry K.W."/>
            <person name="Bougher N.L."/>
            <person name="Buchanan P."/>
            <person name="Buyck B."/>
            <person name="Bense V."/>
            <person name="Catcheside P."/>
            <person name="Chovatia M."/>
            <person name="Cooper J."/>
            <person name="Damon W."/>
            <person name="Desjardin D."/>
            <person name="Finy P."/>
            <person name="Geml J."/>
            <person name="Haridas S."/>
            <person name="Hughes K."/>
            <person name="Justo A."/>
            <person name="Karasinski D."/>
            <person name="Kautmanova I."/>
            <person name="Kiss B."/>
            <person name="Kocsube S."/>
            <person name="Kotiranta H."/>
            <person name="LaButti K.M."/>
            <person name="Lechner B.E."/>
            <person name="Liimatainen K."/>
            <person name="Lipzen A."/>
            <person name="Lukacs Z."/>
            <person name="Mihaltcheva S."/>
            <person name="Morgado L.N."/>
            <person name="Niskanen T."/>
            <person name="Noordeloos M.E."/>
            <person name="Ohm R.A."/>
            <person name="Ortiz-Santana B."/>
            <person name="Ovrebo C."/>
            <person name="Racz N."/>
            <person name="Riley R."/>
            <person name="Savchenko A."/>
            <person name="Shiryaev A."/>
            <person name="Soop K."/>
            <person name="Spirin V."/>
            <person name="Szebenyi C."/>
            <person name="Tomsovsky M."/>
            <person name="Tulloss R.E."/>
            <person name="Uehling J."/>
            <person name="Grigoriev I.V."/>
            <person name="Vagvolgyi C."/>
            <person name="Papp T."/>
            <person name="Martin F.M."/>
            <person name="Miettinen O."/>
            <person name="Hibbett D.S."/>
            <person name="Nagy L.G."/>
        </authorList>
    </citation>
    <scope>NUCLEOTIDE SEQUENCE [LARGE SCALE GENOMIC DNA]</scope>
    <source>
        <strain evidence="2 3">CBS 309.79</strain>
    </source>
</reference>
<proteinExistence type="predicted"/>
<dbReference type="InterPro" id="IPR015943">
    <property type="entry name" value="WD40/YVTN_repeat-like_dom_sf"/>
</dbReference>
<organism evidence="2 3">
    <name type="scientific">Pterulicium gracile</name>
    <dbReference type="NCBI Taxonomy" id="1884261"/>
    <lineage>
        <taxon>Eukaryota</taxon>
        <taxon>Fungi</taxon>
        <taxon>Dikarya</taxon>
        <taxon>Basidiomycota</taxon>
        <taxon>Agaricomycotina</taxon>
        <taxon>Agaricomycetes</taxon>
        <taxon>Agaricomycetidae</taxon>
        <taxon>Agaricales</taxon>
        <taxon>Pleurotineae</taxon>
        <taxon>Pterulaceae</taxon>
        <taxon>Pterulicium</taxon>
    </lineage>
</organism>
<evidence type="ECO:0000313" key="2">
    <source>
        <dbReference type="EMBL" id="TFK95965.1"/>
    </source>
</evidence>
<name>A0A5C3Q1J1_9AGAR</name>
<evidence type="ECO:0000313" key="3">
    <source>
        <dbReference type="Proteomes" id="UP000305067"/>
    </source>
</evidence>
<dbReference type="SUPFAM" id="SSF101908">
    <property type="entry name" value="Putative isomerase YbhE"/>
    <property type="match status" value="1"/>
</dbReference>
<dbReference type="Gene3D" id="2.130.10.10">
    <property type="entry name" value="YVTN repeat-like/Quinoprotein amine dehydrogenase"/>
    <property type="match status" value="1"/>
</dbReference>
<sequence length="516" mass="57753">MTFSEEDEWRDWASASQILTIAIQALGLFVWVKTVVDFILGWADTRGMAGRDRIIADINQLGGGLNDLDSLYSFVLDKSIGSTTLNEVEIRQQLEHAKINPTLANRDAYIQSIRLMNTDLRFNMGNLVISYHEINPETAAAVSPPLSYACRFWGDHLALSGVTISNQDELRYFFAEKFLFWLEVPTPDPLRAHFLRWTTEGQSYINDYRAILDQAIPQLYVSAFIIPRKKCIIFEHYRPRISPIIILFVMGSMRTVAFDPQSNHNRVSASSPIVWDPETSLWLGSTSHPHSAEIRAMCFYDDGAVLASVDACGSVFLWQVSDSAVPAIPFRTLHLLIYRDFDPSPPSLQTPHLGFSPDGSKPLCSSQKNEVLIWSVHDGGLLGVIASEGIFLAMHVSSDESGITTCYANESSILIQLRCFQTYQPINQPFFVNLPGGRRIRSPRSSFARFSKGGDWFTMSSFEGQNIHPVQTCIHLPTEKVSFRQTFGPKPPADVHNVALYLSTDGRKVASSDAYG</sequence>
<dbReference type="EMBL" id="ML178870">
    <property type="protein sequence ID" value="TFK95965.1"/>
    <property type="molecule type" value="Genomic_DNA"/>
</dbReference>
<dbReference type="Proteomes" id="UP000305067">
    <property type="component" value="Unassembled WGS sequence"/>
</dbReference>
<dbReference type="OrthoDB" id="163438at2759"/>